<dbReference type="Proteomes" id="UP000007059">
    <property type="component" value="Chromosome"/>
</dbReference>
<gene>
    <name evidence="1" type="ORF">FPR_22850</name>
</gene>
<name>D4KCA1_9FIRM</name>
<evidence type="ECO:0000313" key="1">
    <source>
        <dbReference type="EMBL" id="CBL02464.1"/>
    </source>
</evidence>
<dbReference type="HOGENOM" id="CLU_2990051_0_0_9"/>
<proteinExistence type="predicted"/>
<organism evidence="1 2">
    <name type="scientific">Faecalibacterium prausnitzii SL3/3</name>
    <dbReference type="NCBI Taxonomy" id="657322"/>
    <lineage>
        <taxon>Bacteria</taxon>
        <taxon>Bacillati</taxon>
        <taxon>Bacillota</taxon>
        <taxon>Clostridia</taxon>
        <taxon>Eubacteriales</taxon>
        <taxon>Oscillospiraceae</taxon>
        <taxon>Faecalibacterium</taxon>
    </lineage>
</organism>
<reference evidence="1 2" key="1">
    <citation type="submission" date="2010-03" db="EMBL/GenBank/DDBJ databases">
        <title>The genome sequence of Faecalibacterium prausnitzii SL3/3.</title>
        <authorList>
            <consortium name="metaHIT consortium -- http://www.metahit.eu/"/>
            <person name="Pajon A."/>
            <person name="Turner K."/>
            <person name="Parkhill J."/>
            <person name="Duncan S."/>
            <person name="Flint H."/>
        </authorList>
    </citation>
    <scope>NUCLEOTIDE SEQUENCE [LARGE SCALE GENOMIC DNA]</scope>
    <source>
        <strain evidence="1 2">SL3/3</strain>
    </source>
</reference>
<dbReference type="KEGG" id="fpa:FPR_22850"/>
<protein>
    <submittedName>
        <fullName evidence="1">Uncharacterized protein</fullName>
    </submittedName>
</protein>
<dbReference type="RefSeq" id="WP_015537985.1">
    <property type="nucleotide sequence ID" value="NC_021020.1"/>
</dbReference>
<sequence>MTKFEKQTVINALHFYSEYCCNHSEKSANMIAQKCTAEGLLYTFQSILDEKAGSVKI</sequence>
<dbReference type="EMBL" id="FP929046">
    <property type="protein sequence ID" value="CBL02464.1"/>
    <property type="molecule type" value="Genomic_DNA"/>
</dbReference>
<reference evidence="1 2" key="2">
    <citation type="submission" date="2010-03" db="EMBL/GenBank/DDBJ databases">
        <authorList>
            <person name="Pajon A."/>
        </authorList>
    </citation>
    <scope>NUCLEOTIDE SEQUENCE [LARGE SCALE GENOMIC DNA]</scope>
    <source>
        <strain evidence="1 2">SL3/3</strain>
    </source>
</reference>
<accession>D4KCA1</accession>
<evidence type="ECO:0000313" key="2">
    <source>
        <dbReference type="Proteomes" id="UP000007059"/>
    </source>
</evidence>
<dbReference type="AlphaFoldDB" id="D4KCA1"/>